<dbReference type="Pfam" id="PF19291">
    <property type="entry name" value="TREH_N"/>
    <property type="match status" value="1"/>
</dbReference>
<dbReference type="PANTHER" id="PTHR31616:SF0">
    <property type="entry name" value="GLUCAN 1,4-ALPHA-GLUCOSIDASE"/>
    <property type="match status" value="1"/>
</dbReference>
<feature type="domain" description="GH15-like" evidence="1">
    <location>
        <begin position="231"/>
        <end position="596"/>
    </location>
</feature>
<evidence type="ECO:0000259" key="1">
    <source>
        <dbReference type="Pfam" id="PF00723"/>
    </source>
</evidence>
<dbReference type="SUPFAM" id="SSF48208">
    <property type="entry name" value="Six-hairpin glycosidases"/>
    <property type="match status" value="1"/>
</dbReference>
<sequence>MLEDAPQQPIGDYAAIGDCRTLALVSKQGSIDWWCLPHFSGPSIFGALLDRREGGRFALRPRAIERVEQRYLHDSNVLETTFHCSGGVLQLTDAMTMPAGEPGSVAKSPHELLRVARCIQGQVQLEALYAPRPDYARSQPALRRHGDTDWLCDGCDGTALLRSDLPFAALDAGTLYANETLTAGNERQCAVVHAASDIDYGVSLGAPVRERMAATMRWWRDWCSQCCFDGSYRHVVMRSCLTLKLLTYSPSGAIVAAATTSLPASDTGARNWDYRYCWLRDTSMVLQSFADMGFRGEADAFLHWLLHATGSTRPRLRVMYDVCGRDQLQETSLSSLRGHAGLGPVRIGNGAYDQLQLDIYGEMLLTACGFVSRGGVLAPEERELLADIGRTVCELWRQPDSGIWEIRGPARHNTYSKLMCWVALDRLIDLHRRIGMGIDEAAMTVERDAIRADIESNGFHTGHNSYVGFYGGETADASLLLFARYGFVAADDPRMVGTCRYIEQTLSVDGLLYRYPPDSGYDGLPGDENAFVICSYWLVDYLARRGDLERAETLYERLIGLGNHVGLFSEQVDVRSQVPLGNFPQAFSHVGLVIAGYALAEARRGKRDSEIAR</sequence>
<gene>
    <name evidence="3" type="ORF">N799_12975</name>
</gene>
<reference evidence="3 4" key="1">
    <citation type="journal article" date="2015" name="Stand. Genomic Sci.">
        <title>Genomic information of the arsenic-resistant bacterium Lysobacter arseniciresistens type strain ZS79(T) and comparison of Lysobacter draft genomes.</title>
        <authorList>
            <person name="Liu L."/>
            <person name="Zhang S."/>
            <person name="Luo M."/>
            <person name="Wang G."/>
        </authorList>
    </citation>
    <scope>NUCLEOTIDE SEQUENCE [LARGE SCALE GENOMIC DNA]</scope>
    <source>
        <strain evidence="3 4">ZS79</strain>
    </source>
</reference>
<protein>
    <submittedName>
        <fullName evidence="3">Uncharacterized protein</fullName>
    </submittedName>
</protein>
<keyword evidence="4" id="KW-1185">Reference proteome</keyword>
<dbReference type="eggNOG" id="COG3387">
    <property type="taxonomic scope" value="Bacteria"/>
</dbReference>
<dbReference type="InterPro" id="IPR045582">
    <property type="entry name" value="Trehalase-like_N"/>
</dbReference>
<dbReference type="Proteomes" id="UP000029989">
    <property type="component" value="Unassembled WGS sequence"/>
</dbReference>
<dbReference type="AlphaFoldDB" id="A0A0A0F1X3"/>
<evidence type="ECO:0000313" key="4">
    <source>
        <dbReference type="Proteomes" id="UP000029989"/>
    </source>
</evidence>
<dbReference type="InterPro" id="IPR012341">
    <property type="entry name" value="6hp_glycosidase-like_sf"/>
</dbReference>
<dbReference type="EMBL" id="AVPT01000008">
    <property type="protein sequence ID" value="KGM56794.1"/>
    <property type="molecule type" value="Genomic_DNA"/>
</dbReference>
<comment type="caution">
    <text evidence="3">The sequence shown here is derived from an EMBL/GenBank/DDBJ whole genome shotgun (WGS) entry which is preliminary data.</text>
</comment>
<dbReference type="GO" id="GO:0005975">
    <property type="term" value="P:carbohydrate metabolic process"/>
    <property type="evidence" value="ECO:0007669"/>
    <property type="project" value="InterPro"/>
</dbReference>
<dbReference type="Pfam" id="PF00723">
    <property type="entry name" value="Glyco_hydro_15"/>
    <property type="match status" value="1"/>
</dbReference>
<evidence type="ECO:0000313" key="3">
    <source>
        <dbReference type="EMBL" id="KGM56794.1"/>
    </source>
</evidence>
<accession>A0A0A0F1X3</accession>
<proteinExistence type="predicted"/>
<dbReference type="Gene3D" id="1.50.10.10">
    <property type="match status" value="1"/>
</dbReference>
<dbReference type="InterPro" id="IPR011613">
    <property type="entry name" value="GH15-like"/>
</dbReference>
<dbReference type="PANTHER" id="PTHR31616">
    <property type="entry name" value="TREHALASE"/>
    <property type="match status" value="1"/>
</dbReference>
<feature type="domain" description="Trehalase-like N-terminal" evidence="2">
    <location>
        <begin position="8"/>
        <end position="148"/>
    </location>
</feature>
<dbReference type="InterPro" id="IPR008928">
    <property type="entry name" value="6-hairpin_glycosidase_sf"/>
</dbReference>
<organism evidence="3 4">
    <name type="scientific">Lysobacter arseniciresistens ZS79</name>
    <dbReference type="NCBI Taxonomy" id="913325"/>
    <lineage>
        <taxon>Bacteria</taxon>
        <taxon>Pseudomonadati</taxon>
        <taxon>Pseudomonadota</taxon>
        <taxon>Gammaproteobacteria</taxon>
        <taxon>Lysobacterales</taxon>
        <taxon>Lysobacteraceae</taxon>
        <taxon>Novilysobacter</taxon>
    </lineage>
</organism>
<evidence type="ECO:0000259" key="2">
    <source>
        <dbReference type="Pfam" id="PF19291"/>
    </source>
</evidence>
<dbReference type="GO" id="GO:0004553">
    <property type="term" value="F:hydrolase activity, hydrolyzing O-glycosyl compounds"/>
    <property type="evidence" value="ECO:0007669"/>
    <property type="project" value="TreeGrafter"/>
</dbReference>
<dbReference type="STRING" id="913325.N799_12975"/>
<name>A0A0A0F1X3_9GAMM</name>